<gene>
    <name evidence="2" type="ORF">RMAR1173_LOCUS1066</name>
</gene>
<evidence type="ECO:0000313" key="2">
    <source>
        <dbReference type="EMBL" id="CAD9661588.1"/>
    </source>
</evidence>
<accession>A0A7S2R634</accession>
<dbReference type="EMBL" id="HBHJ01001662">
    <property type="protein sequence ID" value="CAD9661588.1"/>
    <property type="molecule type" value="Transcribed_RNA"/>
</dbReference>
<organism evidence="2">
    <name type="scientific">Rhizochromulina marina</name>
    <dbReference type="NCBI Taxonomy" id="1034831"/>
    <lineage>
        <taxon>Eukaryota</taxon>
        <taxon>Sar</taxon>
        <taxon>Stramenopiles</taxon>
        <taxon>Ochrophyta</taxon>
        <taxon>Dictyochophyceae</taxon>
        <taxon>Rhizochromulinales</taxon>
        <taxon>Rhizochromulina</taxon>
    </lineage>
</organism>
<name>A0A7S2R634_9STRA</name>
<dbReference type="AlphaFoldDB" id="A0A7S2R634"/>
<evidence type="ECO:0000256" key="1">
    <source>
        <dbReference type="SAM" id="MobiDB-lite"/>
    </source>
</evidence>
<sequence>MDVRGEVRSLRRDLPLMRFEVARLQADVARLREWKAIQTDESTPPPVEWRELLGKFQVIEKELRSLSEQVAEAYSLQMRHYLAVPSNLKAARTDPARLPTLLSQMPHPDILAQDKQLEQEQAASGGTGEGPQDAEEIARFNAGVDDLLDELEAFEPPWE</sequence>
<proteinExistence type="predicted"/>
<protein>
    <submittedName>
        <fullName evidence="2">Uncharacterized protein</fullName>
    </submittedName>
</protein>
<reference evidence="2" key="1">
    <citation type="submission" date="2021-01" db="EMBL/GenBank/DDBJ databases">
        <authorList>
            <person name="Corre E."/>
            <person name="Pelletier E."/>
            <person name="Niang G."/>
            <person name="Scheremetjew M."/>
            <person name="Finn R."/>
            <person name="Kale V."/>
            <person name="Holt S."/>
            <person name="Cochrane G."/>
            <person name="Meng A."/>
            <person name="Brown T."/>
            <person name="Cohen L."/>
        </authorList>
    </citation>
    <scope>NUCLEOTIDE SEQUENCE</scope>
    <source>
        <strain evidence="2">CCMP1243</strain>
    </source>
</reference>
<feature type="region of interest" description="Disordered" evidence="1">
    <location>
        <begin position="117"/>
        <end position="141"/>
    </location>
</feature>